<keyword evidence="5 6" id="KW-0472">Membrane</keyword>
<keyword evidence="3 6" id="KW-0812">Transmembrane</keyword>
<protein>
    <submittedName>
        <fullName evidence="8">Wzz-like protein</fullName>
    </submittedName>
</protein>
<dbReference type="InterPro" id="IPR003856">
    <property type="entry name" value="LPS_length_determ_N"/>
</dbReference>
<dbReference type="InterPro" id="IPR050445">
    <property type="entry name" value="Bact_polysacc_biosynth/exp"/>
</dbReference>
<dbReference type="SUPFAM" id="SSF160355">
    <property type="entry name" value="Bacterial polysaccharide co-polymerase-like"/>
    <property type="match status" value="1"/>
</dbReference>
<evidence type="ECO:0000259" key="7">
    <source>
        <dbReference type="Pfam" id="PF02706"/>
    </source>
</evidence>
<dbReference type="Gene3D" id="3.30.1890.10">
    <property type="entry name" value="FepE-like"/>
    <property type="match status" value="1"/>
</dbReference>
<feature type="transmembrane region" description="Helical" evidence="6">
    <location>
        <begin position="28"/>
        <end position="46"/>
    </location>
</feature>
<comment type="caution">
    <text evidence="8">The sequence shown here is derived from an EMBL/GenBank/DDBJ whole genome shotgun (WGS) entry which is preliminary data.</text>
</comment>
<dbReference type="PANTHER" id="PTHR32309">
    <property type="entry name" value="TYROSINE-PROTEIN KINASE"/>
    <property type="match status" value="1"/>
</dbReference>
<sequence>MSSQSKTNSVNDEIDLIELLKTLWDKKIWILISTFVFTVIAGVYAFTAKEQWTSKAEVIAPKVTDLGTYFNVRKEYARILGQEFDAGALANDLFAKFNLLSESLNERNTFFEQSDVYKKLIEGKDEKSQRTILSNLIREKIAITKPDPKKEPDLVGRRISFSAETPEDAQLTLEKFIAFTSQSAYQLELENFLIDLNEVLSDLMYEKTKFERDLSIQRSVQLENLHNALNIAKEAGIKDYAKAFGATNDTALQAIAMSETKIPLSDSKLSDGTYLFMLGEKYLQAQIDVLTQKGVIYPPRYYQVSELLKELEPLLVKVKEAKANAFSYQASPDYPVVKDKPKKGLLLIIGGVIGLFLSSLCITIFYLIKR</sequence>
<evidence type="ECO:0000256" key="6">
    <source>
        <dbReference type="SAM" id="Phobius"/>
    </source>
</evidence>
<dbReference type="PANTHER" id="PTHR32309:SF13">
    <property type="entry name" value="FERRIC ENTEROBACTIN TRANSPORT PROTEIN FEPE"/>
    <property type="match status" value="1"/>
</dbReference>
<name>A0ABM9XIP2_9PAST</name>
<dbReference type="Proteomes" id="UP000003394">
    <property type="component" value="Unassembled WGS sequence"/>
</dbReference>
<evidence type="ECO:0000256" key="2">
    <source>
        <dbReference type="ARBA" id="ARBA00022475"/>
    </source>
</evidence>
<evidence type="ECO:0000256" key="4">
    <source>
        <dbReference type="ARBA" id="ARBA00022989"/>
    </source>
</evidence>
<keyword evidence="4 6" id="KW-1133">Transmembrane helix</keyword>
<dbReference type="EMBL" id="ACFT01000004">
    <property type="protein sequence ID" value="EEF16038.1"/>
    <property type="molecule type" value="Genomic_DNA"/>
</dbReference>
<evidence type="ECO:0000256" key="5">
    <source>
        <dbReference type="ARBA" id="ARBA00023136"/>
    </source>
</evidence>
<evidence type="ECO:0000256" key="3">
    <source>
        <dbReference type="ARBA" id="ARBA00022692"/>
    </source>
</evidence>
<gene>
    <name evidence="8" type="primary">wzz</name>
    <name evidence="8" type="ORF">AM202_0149</name>
</gene>
<reference evidence="8 9" key="1">
    <citation type="journal article" date="2010" name="Vet. Microbiol.">
        <title>Production of haemolysins by strains of the Actinobacillus minor/porcitonsillarum complex.</title>
        <authorList>
            <person name="Arya G."/>
            <person name="Niven D.F."/>
        </authorList>
    </citation>
    <scope>NUCLEOTIDE SEQUENCE [LARGE SCALE GENOMIC DNA]</scope>
    <source>
        <strain evidence="9">strain 202</strain>
    </source>
</reference>
<evidence type="ECO:0000313" key="8">
    <source>
        <dbReference type="EMBL" id="EEF16038.1"/>
    </source>
</evidence>
<dbReference type="RefSeq" id="WP_005817856.1">
    <property type="nucleotide sequence ID" value="NZ_ACFT01000004.1"/>
</dbReference>
<dbReference type="Pfam" id="PF02706">
    <property type="entry name" value="Wzz"/>
    <property type="match status" value="1"/>
</dbReference>
<feature type="transmembrane region" description="Helical" evidence="6">
    <location>
        <begin position="345"/>
        <end position="368"/>
    </location>
</feature>
<accession>A0ABM9XIP2</accession>
<evidence type="ECO:0000313" key="9">
    <source>
        <dbReference type="Proteomes" id="UP000003394"/>
    </source>
</evidence>
<keyword evidence="2" id="KW-1003">Cell membrane</keyword>
<keyword evidence="9" id="KW-1185">Reference proteome</keyword>
<feature type="domain" description="Polysaccharide chain length determinant N-terminal" evidence="7">
    <location>
        <begin position="12"/>
        <end position="64"/>
    </location>
</feature>
<comment type="subcellular location">
    <subcellularLocation>
        <location evidence="1">Cell membrane</location>
        <topology evidence="1">Multi-pass membrane protein</topology>
    </subcellularLocation>
</comment>
<evidence type="ECO:0000256" key="1">
    <source>
        <dbReference type="ARBA" id="ARBA00004651"/>
    </source>
</evidence>
<organism evidence="8 9">
    <name type="scientific">Actinobacillus minor 202</name>
    <dbReference type="NCBI Taxonomy" id="591023"/>
    <lineage>
        <taxon>Bacteria</taxon>
        <taxon>Pseudomonadati</taxon>
        <taxon>Pseudomonadota</taxon>
        <taxon>Gammaproteobacteria</taxon>
        <taxon>Pasteurellales</taxon>
        <taxon>Pasteurellaceae</taxon>
        <taxon>Actinobacillus</taxon>
    </lineage>
</organism>
<proteinExistence type="predicted"/>